<feature type="compositionally biased region" description="Pro residues" evidence="1">
    <location>
        <begin position="17"/>
        <end position="32"/>
    </location>
</feature>
<dbReference type="Pfam" id="PF02204">
    <property type="entry name" value="VPS9"/>
    <property type="match status" value="1"/>
</dbReference>
<dbReference type="Ensembl" id="ENSHHUT00000065168.1">
    <property type="protein sequence ID" value="ENSHHUP00000063034.1"/>
    <property type="gene ID" value="ENSHHUG00000037230.1"/>
</dbReference>
<reference evidence="4" key="1">
    <citation type="submission" date="2018-06" db="EMBL/GenBank/DDBJ databases">
        <title>Genome assembly of Danube salmon.</title>
        <authorList>
            <person name="Macqueen D.J."/>
            <person name="Gundappa M.K."/>
        </authorList>
    </citation>
    <scope>NUCLEOTIDE SEQUENCE [LARGE SCALE GENOMIC DNA]</scope>
</reference>
<dbReference type="PROSITE" id="PS51205">
    <property type="entry name" value="VPS9"/>
    <property type="match status" value="1"/>
</dbReference>
<dbReference type="GO" id="GO:0005085">
    <property type="term" value="F:guanyl-nucleotide exchange factor activity"/>
    <property type="evidence" value="ECO:0007669"/>
    <property type="project" value="InterPro"/>
</dbReference>
<evidence type="ECO:0000256" key="1">
    <source>
        <dbReference type="SAM" id="MobiDB-lite"/>
    </source>
</evidence>
<keyword evidence="4" id="KW-1185">Reference proteome</keyword>
<organism evidence="3 4">
    <name type="scientific">Hucho hucho</name>
    <name type="common">huchen</name>
    <dbReference type="NCBI Taxonomy" id="62062"/>
    <lineage>
        <taxon>Eukaryota</taxon>
        <taxon>Metazoa</taxon>
        <taxon>Chordata</taxon>
        <taxon>Craniata</taxon>
        <taxon>Vertebrata</taxon>
        <taxon>Euteleostomi</taxon>
        <taxon>Actinopterygii</taxon>
        <taxon>Neopterygii</taxon>
        <taxon>Teleostei</taxon>
        <taxon>Protacanthopterygii</taxon>
        <taxon>Salmoniformes</taxon>
        <taxon>Salmonidae</taxon>
        <taxon>Salmoninae</taxon>
        <taxon>Hucho</taxon>
    </lineage>
</organism>
<feature type="region of interest" description="Disordered" evidence="1">
    <location>
        <begin position="218"/>
        <end position="254"/>
    </location>
</feature>
<dbReference type="PANTHER" id="PTHR23101">
    <property type="entry name" value="RAB GDP/GTP EXCHANGE FACTOR"/>
    <property type="match status" value="1"/>
</dbReference>
<feature type="domain" description="VPS9" evidence="2">
    <location>
        <begin position="381"/>
        <end position="559"/>
    </location>
</feature>
<feature type="compositionally biased region" description="Polar residues" evidence="1">
    <location>
        <begin position="1"/>
        <end position="11"/>
    </location>
</feature>
<dbReference type="PANTHER" id="PTHR23101:SF127">
    <property type="entry name" value="RAS AND RAB INTERACTOR 1-RELATED"/>
    <property type="match status" value="1"/>
</dbReference>
<reference evidence="3" key="2">
    <citation type="submission" date="2025-08" db="UniProtKB">
        <authorList>
            <consortium name="Ensembl"/>
        </authorList>
    </citation>
    <scope>IDENTIFICATION</scope>
</reference>
<dbReference type="SUPFAM" id="SSF109993">
    <property type="entry name" value="VPS9 domain"/>
    <property type="match status" value="1"/>
</dbReference>
<dbReference type="InterPro" id="IPR045046">
    <property type="entry name" value="Vps9-like"/>
</dbReference>
<evidence type="ECO:0000259" key="2">
    <source>
        <dbReference type="PROSITE" id="PS51205"/>
    </source>
</evidence>
<feature type="region of interest" description="Disordered" evidence="1">
    <location>
        <begin position="95"/>
        <end position="116"/>
    </location>
</feature>
<feature type="compositionally biased region" description="Low complexity" evidence="1">
    <location>
        <begin position="218"/>
        <end position="227"/>
    </location>
</feature>
<name>A0A4W5PR28_9TELE</name>
<sequence>MGVEFWSSQLNFRGPRNGPPPVEEAPLPPSPTPEDCATPQESPTLFQEFCPIQTRSPRELNCGAAGQGALCFINPLFLQSHPALHKRHQLKRSLKVRVSTENSSPLSPPVAPPPPPPLLAKKNIKSKKVQQASGAVEARVEGEGGTAPVQEDSDYLQPCLVLPVLPQKTRVTPTLSPTAEEDYHVPLGLLQGLAQEKGGEDEVGLLLEQRYAPSLSELDSSSSLSSLEEAEESSERIPLTRGTSNPSPPCTLPPRQPVSVLRKLSAVFVSFFEPEKRVARLVEDLSRDRRTAFGVLVQDFLRQQREAIMPQCQRSGVELLQGIRFFLSQAKTFLLDCGDLEPPIETMVPDDEKDLVLEKAMFRCVLKPLKGQLDRTLQTLHERDGSTQSMAESLAVARGKTPLECFGVRVGVPDAAGVEKVRKKLALMRRAYSPIDKVVLLLQVCKLIYKAMTDNSGEGFFMREHGKEINITEPTAAIPSVHGKVVLSPGAGQEFGADDFLPALSYVIVQCNMPDLSVEVEYMMELLESSWLTGEGGYYLTSVYASLCLIQSQPEEMPSSGLTQGARDSLKDWSRRRSSQALSQKNIQQQLRCVKILFQDEESSWIKTLQWRAGVSGEALTQLCAAKFGVDNPGLYKLYWRSEGEIQALPAQAQIQDLQGQGSSGTPLIYQKAKQDGLKTCKLTREAAVDLVESP</sequence>
<dbReference type="AlphaFoldDB" id="A0A4W5PR28"/>
<reference evidence="3" key="3">
    <citation type="submission" date="2025-09" db="UniProtKB">
        <authorList>
            <consortium name="Ensembl"/>
        </authorList>
    </citation>
    <scope>IDENTIFICATION</scope>
</reference>
<accession>A0A4W5PR28</accession>
<dbReference type="InterPro" id="IPR003123">
    <property type="entry name" value="VPS9"/>
</dbReference>
<proteinExistence type="predicted"/>
<dbReference type="Pfam" id="PF23268">
    <property type="entry name" value="RIN1"/>
    <property type="match status" value="1"/>
</dbReference>
<dbReference type="GO" id="GO:0030139">
    <property type="term" value="C:endocytic vesicle"/>
    <property type="evidence" value="ECO:0007669"/>
    <property type="project" value="TreeGrafter"/>
</dbReference>
<dbReference type="GO" id="GO:0005829">
    <property type="term" value="C:cytosol"/>
    <property type="evidence" value="ECO:0007669"/>
    <property type="project" value="TreeGrafter"/>
</dbReference>
<protein>
    <submittedName>
        <fullName evidence="3">Ras and Rab interactor 1a</fullName>
    </submittedName>
</protein>
<feature type="region of interest" description="Disordered" evidence="1">
    <location>
        <begin position="1"/>
        <end position="41"/>
    </location>
</feature>
<feature type="compositionally biased region" description="Pro residues" evidence="1">
    <location>
        <begin position="106"/>
        <end position="116"/>
    </location>
</feature>
<dbReference type="InterPro" id="IPR037191">
    <property type="entry name" value="VPS9_dom_sf"/>
</dbReference>
<dbReference type="GO" id="GO:0031267">
    <property type="term" value="F:small GTPase binding"/>
    <property type="evidence" value="ECO:0007669"/>
    <property type="project" value="TreeGrafter"/>
</dbReference>
<dbReference type="Proteomes" id="UP000314982">
    <property type="component" value="Unassembled WGS sequence"/>
</dbReference>
<dbReference type="SMART" id="SM00167">
    <property type="entry name" value="VPS9"/>
    <property type="match status" value="1"/>
</dbReference>
<evidence type="ECO:0000313" key="4">
    <source>
        <dbReference type="Proteomes" id="UP000314982"/>
    </source>
</evidence>
<dbReference type="Gene3D" id="1.20.1050.80">
    <property type="entry name" value="VPS9 domain"/>
    <property type="match status" value="1"/>
</dbReference>
<dbReference type="GO" id="GO:0016192">
    <property type="term" value="P:vesicle-mediated transport"/>
    <property type="evidence" value="ECO:0007669"/>
    <property type="project" value="InterPro"/>
</dbReference>
<dbReference type="GeneTree" id="ENSGT00940000165459"/>
<evidence type="ECO:0000313" key="3">
    <source>
        <dbReference type="Ensembl" id="ENSHHUP00000063034.1"/>
    </source>
</evidence>